<evidence type="ECO:0000256" key="2">
    <source>
        <dbReference type="ARBA" id="ARBA00022729"/>
    </source>
</evidence>
<dbReference type="STRING" id="288705.RSal33209_0346"/>
<protein>
    <submittedName>
        <fullName evidence="8">DsbA oxidoreductase</fullName>
    </submittedName>
</protein>
<dbReference type="InterPro" id="IPR036249">
    <property type="entry name" value="Thioredoxin-like_sf"/>
</dbReference>
<dbReference type="PANTHER" id="PTHR13887">
    <property type="entry name" value="GLUTATHIONE S-TRANSFERASE KAPPA"/>
    <property type="match status" value="1"/>
</dbReference>
<dbReference type="eggNOG" id="COG1651">
    <property type="taxonomic scope" value="Bacteria"/>
</dbReference>
<keyword evidence="9" id="KW-1185">Reference proteome</keyword>
<evidence type="ECO:0000256" key="4">
    <source>
        <dbReference type="ARBA" id="ARBA00023157"/>
    </source>
</evidence>
<evidence type="ECO:0000256" key="6">
    <source>
        <dbReference type="SAM" id="SignalP"/>
    </source>
</evidence>
<evidence type="ECO:0000259" key="7">
    <source>
        <dbReference type="PROSITE" id="PS51352"/>
    </source>
</evidence>
<dbReference type="RefSeq" id="WP_012243809.1">
    <property type="nucleotide sequence ID" value="NC_010168.1"/>
</dbReference>
<evidence type="ECO:0000313" key="9">
    <source>
        <dbReference type="Proteomes" id="UP000002007"/>
    </source>
</evidence>
<name>A9WKU3_RENSM</name>
<proteinExistence type="inferred from homology"/>
<dbReference type="AlphaFoldDB" id="A9WKU3"/>
<dbReference type="InterPro" id="IPR013766">
    <property type="entry name" value="Thioredoxin_domain"/>
</dbReference>
<evidence type="ECO:0000256" key="1">
    <source>
        <dbReference type="ARBA" id="ARBA00005791"/>
    </source>
</evidence>
<feature type="domain" description="Thioredoxin" evidence="7">
    <location>
        <begin position="47"/>
        <end position="234"/>
    </location>
</feature>
<evidence type="ECO:0000313" key="8">
    <source>
        <dbReference type="EMBL" id="ABY22101.1"/>
    </source>
</evidence>
<organism evidence="8 9">
    <name type="scientific">Renibacterium salmoninarum (strain ATCC 33209 / DSM 20767 / JCM 11484 / NBRC 15589 / NCIMB 2235)</name>
    <dbReference type="NCBI Taxonomy" id="288705"/>
    <lineage>
        <taxon>Bacteria</taxon>
        <taxon>Bacillati</taxon>
        <taxon>Actinomycetota</taxon>
        <taxon>Actinomycetes</taxon>
        <taxon>Micrococcales</taxon>
        <taxon>Micrococcaceae</taxon>
        <taxon>Renibacterium</taxon>
    </lineage>
</organism>
<comment type="similarity">
    <text evidence="1">Belongs to the thioredoxin family. DsbA subfamily.</text>
</comment>
<dbReference type="GO" id="GO:0016491">
    <property type="term" value="F:oxidoreductase activity"/>
    <property type="evidence" value="ECO:0007669"/>
    <property type="project" value="UniProtKB-KW"/>
</dbReference>
<sequence length="235" mass="24643">MLKRKTLCLAGLSAALLIASVASCASPEAASPDVNTGATSSTGITSAPIGPNASATALPLVRADSRIVNNPAEAKATLVLFTDYQCPYCAKMDTLINKARDEYSGQLKIVVRNFPLAMHPNAPIAARAVEAAAEQNALTTMAEAVFKGQTTWAKATDGQAQLLAKYARGLGLDMTKFEQDFTSAKIGDRVERDLQDATALGLRGTPSVVLNGKLLSVDSTDYSTLKTPIDRVLAG</sequence>
<dbReference type="SUPFAM" id="SSF52833">
    <property type="entry name" value="Thioredoxin-like"/>
    <property type="match status" value="1"/>
</dbReference>
<feature type="chain" id="PRO_5039613576" evidence="6">
    <location>
        <begin position="25"/>
        <end position="235"/>
    </location>
</feature>
<dbReference type="PROSITE" id="PS51257">
    <property type="entry name" value="PROKAR_LIPOPROTEIN"/>
    <property type="match status" value="1"/>
</dbReference>
<dbReference type="Gene3D" id="3.40.30.10">
    <property type="entry name" value="Glutaredoxin"/>
    <property type="match status" value="1"/>
</dbReference>
<dbReference type="KEGG" id="rsa:RSal33209_0346"/>
<keyword evidence="2 6" id="KW-0732">Signal</keyword>
<dbReference type="Pfam" id="PF13462">
    <property type="entry name" value="Thioredoxin_4"/>
    <property type="match status" value="1"/>
</dbReference>
<dbReference type="EMBL" id="CP000910">
    <property type="protein sequence ID" value="ABY22101.1"/>
    <property type="molecule type" value="Genomic_DNA"/>
</dbReference>
<keyword evidence="3" id="KW-0560">Oxidoreductase</keyword>
<evidence type="ECO:0000256" key="3">
    <source>
        <dbReference type="ARBA" id="ARBA00023002"/>
    </source>
</evidence>
<evidence type="ECO:0000256" key="5">
    <source>
        <dbReference type="ARBA" id="ARBA00023284"/>
    </source>
</evidence>
<reference evidence="9" key="1">
    <citation type="journal article" date="2008" name="J. Bacteriol.">
        <title>Genome sequence of the fish pathogen Renibacterium salmoninarum suggests reductive evolution away from an environmental Arthrobacter ancestor.</title>
        <authorList>
            <person name="Wiens G.D."/>
            <person name="Rockey D.D."/>
            <person name="Wu Z."/>
            <person name="Chang J."/>
            <person name="Levy R."/>
            <person name="Crane S."/>
            <person name="Chen D.S."/>
            <person name="Capri G.R."/>
            <person name="Burnett J.R."/>
            <person name="Sudheesh P.S."/>
            <person name="Schipma M.J."/>
            <person name="Burd H."/>
            <person name="Bhattacharyya A."/>
            <person name="Rhodes L.D."/>
            <person name="Kaul R."/>
            <person name="Strom M.S."/>
        </authorList>
    </citation>
    <scope>NUCLEOTIDE SEQUENCE [LARGE SCALE GENOMIC DNA]</scope>
    <source>
        <strain evidence="9">ATCC 33209 / DSM 20767 / JCM 11484 / NBRC 15589 / NCIMB 2235</strain>
    </source>
</reference>
<keyword evidence="4" id="KW-1015">Disulfide bond</keyword>
<dbReference type="PROSITE" id="PS51352">
    <property type="entry name" value="THIOREDOXIN_2"/>
    <property type="match status" value="1"/>
</dbReference>
<accession>A9WKU3</accession>
<feature type="signal peptide" evidence="6">
    <location>
        <begin position="1"/>
        <end position="24"/>
    </location>
</feature>
<dbReference type="PANTHER" id="PTHR13887:SF14">
    <property type="entry name" value="DISULFIDE BOND FORMATION PROTEIN D"/>
    <property type="match status" value="1"/>
</dbReference>
<gene>
    <name evidence="8" type="ordered locus">RSal33209_0346</name>
</gene>
<dbReference type="Proteomes" id="UP000002007">
    <property type="component" value="Chromosome"/>
</dbReference>
<keyword evidence="5" id="KW-0676">Redox-active center</keyword>
<dbReference type="HOGENOM" id="CLU_000288_47_7_11"/>
<dbReference type="InterPro" id="IPR012336">
    <property type="entry name" value="Thioredoxin-like_fold"/>
</dbReference>